<reference evidence="2 3" key="1">
    <citation type="submission" date="2018-03" db="EMBL/GenBank/DDBJ databases">
        <title>Genomic Encyclopedia of Archaeal and Bacterial Type Strains, Phase II (KMG-II): from individual species to whole genera.</title>
        <authorList>
            <person name="Goeker M."/>
        </authorList>
    </citation>
    <scope>NUCLEOTIDE SEQUENCE [LARGE SCALE GENOMIC DNA]</scope>
    <source>
        <strain evidence="2 3">DSM 28354</strain>
    </source>
</reference>
<evidence type="ECO:0000256" key="1">
    <source>
        <dbReference type="SAM" id="Phobius"/>
    </source>
</evidence>
<dbReference type="EMBL" id="PVTE01000036">
    <property type="protein sequence ID" value="PRY25873.1"/>
    <property type="molecule type" value="Genomic_DNA"/>
</dbReference>
<keyword evidence="1" id="KW-0812">Transmembrane</keyword>
<feature type="transmembrane region" description="Helical" evidence="1">
    <location>
        <begin position="6"/>
        <end position="25"/>
    </location>
</feature>
<organism evidence="2 3">
    <name type="scientific">Spirosoma oryzae</name>
    <dbReference type="NCBI Taxonomy" id="1469603"/>
    <lineage>
        <taxon>Bacteria</taxon>
        <taxon>Pseudomonadati</taxon>
        <taxon>Bacteroidota</taxon>
        <taxon>Cytophagia</taxon>
        <taxon>Cytophagales</taxon>
        <taxon>Cytophagaceae</taxon>
        <taxon>Spirosoma</taxon>
    </lineage>
</organism>
<proteinExistence type="predicted"/>
<dbReference type="AlphaFoldDB" id="A0A2T0RXW0"/>
<accession>A0A2T0RXW0</accession>
<evidence type="ECO:0000313" key="2">
    <source>
        <dbReference type="EMBL" id="PRY25873.1"/>
    </source>
</evidence>
<gene>
    <name evidence="2" type="ORF">CLV58_1368</name>
</gene>
<keyword evidence="1" id="KW-1133">Transmembrane helix</keyword>
<dbReference type="RefSeq" id="WP_106140626.1">
    <property type="nucleotide sequence ID" value="NZ_PVTE01000036.1"/>
</dbReference>
<sequence length="87" mass="9644">MEHLLIAIVSGIIIILLVIVEELFVKYRLKRRSIVGLSYATEIVYKGGRRCKNTTLAADDQLAGEPDLDRAAGAVWQSSDAWGRSEL</sequence>
<comment type="caution">
    <text evidence="2">The sequence shown here is derived from an EMBL/GenBank/DDBJ whole genome shotgun (WGS) entry which is preliminary data.</text>
</comment>
<dbReference type="Proteomes" id="UP000238375">
    <property type="component" value="Unassembled WGS sequence"/>
</dbReference>
<keyword evidence="3" id="KW-1185">Reference proteome</keyword>
<protein>
    <submittedName>
        <fullName evidence="2">Uncharacterized protein</fullName>
    </submittedName>
</protein>
<keyword evidence="1" id="KW-0472">Membrane</keyword>
<name>A0A2T0RXW0_9BACT</name>
<evidence type="ECO:0000313" key="3">
    <source>
        <dbReference type="Proteomes" id="UP000238375"/>
    </source>
</evidence>